<evidence type="ECO:0000313" key="3">
    <source>
        <dbReference type="EMBL" id="TEA02992.1"/>
    </source>
</evidence>
<dbReference type="EMBL" id="PECK01000001">
    <property type="protein sequence ID" value="TDZ98462.1"/>
    <property type="molecule type" value="Genomic_DNA"/>
</dbReference>
<organism evidence="2 5">
    <name type="scientific">Mycobacteroides salmoniphilum</name>
    <dbReference type="NCBI Taxonomy" id="404941"/>
    <lineage>
        <taxon>Bacteria</taxon>
        <taxon>Bacillati</taxon>
        <taxon>Actinomycetota</taxon>
        <taxon>Actinomycetes</taxon>
        <taxon>Mycobacteriales</taxon>
        <taxon>Mycobacteriaceae</taxon>
        <taxon>Mycobacteroides</taxon>
    </lineage>
</organism>
<name>A0A4R8SLH2_9MYCO</name>
<proteinExistence type="predicted"/>
<evidence type="ECO:0000313" key="5">
    <source>
        <dbReference type="Proteomes" id="UP000295685"/>
    </source>
</evidence>
<evidence type="ECO:0000256" key="1">
    <source>
        <dbReference type="SAM" id="MobiDB-lite"/>
    </source>
</evidence>
<dbReference type="Proteomes" id="UP000295685">
    <property type="component" value="Unassembled WGS sequence"/>
</dbReference>
<reference evidence="4 5" key="1">
    <citation type="journal article" date="2019" name="Sci. Rep.">
        <title>Extended insight into the Mycobacterium chelonae-abscessus complex through whole genome sequencing of Mycobacterium salmoniphilum outbreak and Mycobacterium salmoniphilum-like strains.</title>
        <authorList>
            <person name="Behra P.R.K."/>
            <person name="Das S."/>
            <person name="Pettersson B.M.F."/>
            <person name="Shirreff L."/>
            <person name="DuCote T."/>
            <person name="Jacobsson K.G."/>
            <person name="Ennis D.G."/>
            <person name="Kirsebom L.A."/>
        </authorList>
    </citation>
    <scope>NUCLEOTIDE SEQUENCE [LARGE SCALE GENOMIC DNA]</scope>
    <source>
        <strain evidence="3 4">CCUG 60883</strain>
        <strain evidence="2 5">CCUG 60885</strain>
    </source>
</reference>
<dbReference type="EMBL" id="PECM01000009">
    <property type="protein sequence ID" value="TEA02992.1"/>
    <property type="molecule type" value="Genomic_DNA"/>
</dbReference>
<dbReference type="AlphaFoldDB" id="A0A4R8SLH2"/>
<evidence type="ECO:0000313" key="4">
    <source>
        <dbReference type="Proteomes" id="UP000294844"/>
    </source>
</evidence>
<comment type="caution">
    <text evidence="2">The sequence shown here is derived from an EMBL/GenBank/DDBJ whole genome shotgun (WGS) entry which is preliminary data.</text>
</comment>
<sequence length="66" mass="6778">MADSDIRVADRGTRAAVVDTQVTGSGIRVAAGIQNPGAGIHTPAEGHSQGREEGRRLGVPEVAETE</sequence>
<gene>
    <name evidence="3" type="ORF">CCUG60883_03615</name>
    <name evidence="2" type="ORF">CCUG60885_00331</name>
</gene>
<accession>A0A4R8SLH2</accession>
<dbReference type="Proteomes" id="UP000294844">
    <property type="component" value="Unassembled WGS sequence"/>
</dbReference>
<feature type="compositionally biased region" description="Basic and acidic residues" evidence="1">
    <location>
        <begin position="48"/>
        <end position="58"/>
    </location>
</feature>
<keyword evidence="4" id="KW-1185">Reference proteome</keyword>
<evidence type="ECO:0000313" key="2">
    <source>
        <dbReference type="EMBL" id="TDZ98462.1"/>
    </source>
</evidence>
<feature type="region of interest" description="Disordered" evidence="1">
    <location>
        <begin position="33"/>
        <end position="66"/>
    </location>
</feature>
<protein>
    <submittedName>
        <fullName evidence="2">Uncharacterized protein</fullName>
    </submittedName>
</protein>